<feature type="transmembrane region" description="Helical" evidence="5">
    <location>
        <begin position="380"/>
        <end position="401"/>
    </location>
</feature>
<evidence type="ECO:0000256" key="3">
    <source>
        <dbReference type="ARBA" id="ARBA00022989"/>
    </source>
</evidence>
<proteinExistence type="predicted"/>
<evidence type="ECO:0000256" key="2">
    <source>
        <dbReference type="ARBA" id="ARBA00022692"/>
    </source>
</evidence>
<feature type="non-terminal residue" evidence="7">
    <location>
        <position position="525"/>
    </location>
</feature>
<name>A0A7T8JY15_CALRO</name>
<evidence type="ECO:0000259" key="6">
    <source>
        <dbReference type="PROSITE" id="PS50850"/>
    </source>
</evidence>
<dbReference type="PANTHER" id="PTHR24064">
    <property type="entry name" value="SOLUTE CARRIER FAMILY 22 MEMBER"/>
    <property type="match status" value="1"/>
</dbReference>
<keyword evidence="8" id="KW-1185">Reference proteome</keyword>
<reference evidence="8" key="1">
    <citation type="submission" date="2021-01" db="EMBL/GenBank/DDBJ databases">
        <title>Caligus Genome Assembly.</title>
        <authorList>
            <person name="Gallardo-Escarate C."/>
        </authorList>
    </citation>
    <scope>NUCLEOTIDE SEQUENCE [LARGE SCALE GENOMIC DNA]</scope>
</reference>
<dbReference type="PROSITE" id="PS00216">
    <property type="entry name" value="SUGAR_TRANSPORT_1"/>
    <property type="match status" value="1"/>
</dbReference>
<feature type="transmembrane region" description="Helical" evidence="5">
    <location>
        <begin position="349"/>
        <end position="368"/>
    </location>
</feature>
<accession>A0A7T8JY15</accession>
<dbReference type="Proteomes" id="UP000595437">
    <property type="component" value="Chromosome 14"/>
</dbReference>
<feature type="transmembrane region" description="Helical" evidence="5">
    <location>
        <begin position="500"/>
        <end position="517"/>
    </location>
</feature>
<feature type="transmembrane region" description="Helical" evidence="5">
    <location>
        <begin position="259"/>
        <end position="278"/>
    </location>
</feature>
<keyword evidence="3 5" id="KW-1133">Transmembrane helix</keyword>
<evidence type="ECO:0000256" key="1">
    <source>
        <dbReference type="ARBA" id="ARBA00004141"/>
    </source>
</evidence>
<feature type="transmembrane region" description="Helical" evidence="5">
    <location>
        <begin position="174"/>
        <end position="193"/>
    </location>
</feature>
<dbReference type="EMBL" id="CP045903">
    <property type="protein sequence ID" value="QQP39353.1"/>
    <property type="molecule type" value="Genomic_DNA"/>
</dbReference>
<feature type="transmembrane region" description="Helical" evidence="5">
    <location>
        <begin position="233"/>
        <end position="253"/>
    </location>
</feature>
<comment type="subcellular location">
    <subcellularLocation>
        <location evidence="1">Membrane</location>
        <topology evidence="1">Multi-pass membrane protein</topology>
    </subcellularLocation>
</comment>
<dbReference type="Gene3D" id="1.20.1250.20">
    <property type="entry name" value="MFS general substrate transporter like domains"/>
    <property type="match status" value="1"/>
</dbReference>
<keyword evidence="4 5" id="KW-0472">Membrane</keyword>
<feature type="domain" description="Major facilitator superfamily (MFS) profile" evidence="6">
    <location>
        <begin position="95"/>
        <end position="521"/>
    </location>
</feature>
<dbReference type="InterPro" id="IPR020846">
    <property type="entry name" value="MFS_dom"/>
</dbReference>
<keyword evidence="2 5" id="KW-0812">Transmembrane</keyword>
<evidence type="ECO:0000256" key="4">
    <source>
        <dbReference type="ARBA" id="ARBA00023136"/>
    </source>
</evidence>
<evidence type="ECO:0000313" key="7">
    <source>
        <dbReference type="EMBL" id="QQP39353.1"/>
    </source>
</evidence>
<dbReference type="PROSITE" id="PS50850">
    <property type="entry name" value="MFS"/>
    <property type="match status" value="1"/>
</dbReference>
<protein>
    <recommendedName>
        <fullName evidence="6">Major facilitator superfamily (MFS) profile domain-containing protein</fullName>
    </recommendedName>
</protein>
<dbReference type="Pfam" id="PF00083">
    <property type="entry name" value="Sugar_tr"/>
    <property type="match status" value="1"/>
</dbReference>
<feature type="transmembrane region" description="Helical" evidence="5">
    <location>
        <begin position="410"/>
        <end position="428"/>
    </location>
</feature>
<dbReference type="InterPro" id="IPR005828">
    <property type="entry name" value="MFS_sugar_transport-like"/>
</dbReference>
<evidence type="ECO:0000313" key="8">
    <source>
        <dbReference type="Proteomes" id="UP000595437"/>
    </source>
</evidence>
<dbReference type="InterPro" id="IPR036259">
    <property type="entry name" value="MFS_trans_sf"/>
</dbReference>
<sequence>MEHDISEIDLILTNIVGGNGFAQWKIIFFGFILNVGGSAPLLIHMFAAHAPDHRCEVPICEGTPGDWMSFALPERSGASSFLKPMEKYDSCSAYRVLDPNGACVPENFDSDVIDSCSDWVYDKKDYEYTLATKYNLVCENESKNRLLGSLMMMGLMFGSLIGGKISDRFGRKKACFLSIAAIAPTITLAGFIPSFTVYAVLRLITCTCIPIQWVGAKSLLIEVFGLKGREKCVAVKDTFAPIYIAYLGLLAYFIRQYEYLHLAVGLTCLLSLSTWFFIPESMRWDIANNKKENAMHTLRSIAKWNRRELTQEHIEYMEDTLSKIQAENAKLNNEGRFQIWDMFRKEYRVISLILIFNWITVCVTGYTLTLNVTSLSGDIFVNFIISGLAELPASLVIYFLLKYLGRRPNLFIYQLTTVIAFIILGVISKSLSTLVLIVFLVGKAAAGAAFEIAWLLPMELYPTNLRSQAVGTCSTISRLFGMTTSFIGALAFYWQPLPLIVIGVPALIAGLLAFCLPETKGKGLP</sequence>
<dbReference type="SUPFAM" id="SSF103473">
    <property type="entry name" value="MFS general substrate transporter"/>
    <property type="match status" value="1"/>
</dbReference>
<organism evidence="7 8">
    <name type="scientific">Caligus rogercresseyi</name>
    <name type="common">Sea louse</name>
    <dbReference type="NCBI Taxonomy" id="217165"/>
    <lineage>
        <taxon>Eukaryota</taxon>
        <taxon>Metazoa</taxon>
        <taxon>Ecdysozoa</taxon>
        <taxon>Arthropoda</taxon>
        <taxon>Crustacea</taxon>
        <taxon>Multicrustacea</taxon>
        <taxon>Hexanauplia</taxon>
        <taxon>Copepoda</taxon>
        <taxon>Siphonostomatoida</taxon>
        <taxon>Caligidae</taxon>
        <taxon>Caligus</taxon>
    </lineage>
</organism>
<dbReference type="AlphaFoldDB" id="A0A7T8JY15"/>
<dbReference type="InterPro" id="IPR005829">
    <property type="entry name" value="Sugar_transporter_CS"/>
</dbReference>
<dbReference type="GO" id="GO:0016020">
    <property type="term" value="C:membrane"/>
    <property type="evidence" value="ECO:0007669"/>
    <property type="project" value="UniProtKB-SubCell"/>
</dbReference>
<dbReference type="GO" id="GO:0022857">
    <property type="term" value="F:transmembrane transporter activity"/>
    <property type="evidence" value="ECO:0007669"/>
    <property type="project" value="InterPro"/>
</dbReference>
<feature type="transmembrane region" description="Helical" evidence="5">
    <location>
        <begin position="476"/>
        <end position="494"/>
    </location>
</feature>
<gene>
    <name evidence="7" type="ORF">FKW44_020214</name>
</gene>
<evidence type="ECO:0000256" key="5">
    <source>
        <dbReference type="SAM" id="Phobius"/>
    </source>
</evidence>
<feature type="transmembrane region" description="Helical" evidence="5">
    <location>
        <begin position="199"/>
        <end position="221"/>
    </location>
</feature>
<feature type="transmembrane region" description="Helical" evidence="5">
    <location>
        <begin position="146"/>
        <end position="162"/>
    </location>
</feature>
<dbReference type="OrthoDB" id="6894481at2759"/>
<feature type="transmembrane region" description="Helical" evidence="5">
    <location>
        <begin position="434"/>
        <end position="456"/>
    </location>
</feature>